<evidence type="ECO:0000256" key="1">
    <source>
        <dbReference type="ARBA" id="ARBA00004123"/>
    </source>
</evidence>
<dbReference type="Proteomes" id="UP000327013">
    <property type="component" value="Chromosome 7"/>
</dbReference>
<dbReference type="PANTHER" id="PTHR34362:SF1">
    <property type="entry name" value="WPP DOMAIN-CONTAINING PROTEIN 1-RELATED"/>
    <property type="match status" value="1"/>
</dbReference>
<evidence type="ECO:0000256" key="4">
    <source>
        <dbReference type="ARBA" id="ARBA00023242"/>
    </source>
</evidence>
<feature type="compositionally biased region" description="Polar residues" evidence="5">
    <location>
        <begin position="40"/>
        <end position="54"/>
    </location>
</feature>
<dbReference type="Gene3D" id="1.10.246.200">
    <property type="entry name" value="WPP domain"/>
    <property type="match status" value="1"/>
</dbReference>
<dbReference type="Pfam" id="PF13943">
    <property type="entry name" value="WPP"/>
    <property type="match status" value="1"/>
</dbReference>
<dbReference type="AlphaFoldDB" id="A0A5N6RPN6"/>
<evidence type="ECO:0000256" key="5">
    <source>
        <dbReference type="SAM" id="MobiDB-lite"/>
    </source>
</evidence>
<dbReference type="InterPro" id="IPR025265">
    <property type="entry name" value="WPP_dom"/>
</dbReference>
<name>A0A5N6RPN6_9ROSI</name>
<dbReference type="PANTHER" id="PTHR34362">
    <property type="entry name" value="WPP DOMAIN-CONTAINING PROTEIN 1-RELATED"/>
    <property type="match status" value="1"/>
</dbReference>
<feature type="compositionally biased region" description="Basic and acidic residues" evidence="5">
    <location>
        <begin position="28"/>
        <end position="38"/>
    </location>
</feature>
<protein>
    <recommendedName>
        <fullName evidence="6">WPP domain-containing protein</fullName>
    </recommendedName>
</protein>
<keyword evidence="8" id="KW-1185">Reference proteome</keyword>
<feature type="compositionally biased region" description="Low complexity" evidence="5">
    <location>
        <begin position="133"/>
        <end position="160"/>
    </location>
</feature>
<dbReference type="GO" id="GO:0005634">
    <property type="term" value="C:nucleus"/>
    <property type="evidence" value="ECO:0007669"/>
    <property type="project" value="UniProtKB-SubCell"/>
</dbReference>
<feature type="region of interest" description="Disordered" evidence="5">
    <location>
        <begin position="1"/>
        <end position="54"/>
    </location>
</feature>
<dbReference type="GO" id="GO:0005737">
    <property type="term" value="C:cytoplasm"/>
    <property type="evidence" value="ECO:0007669"/>
    <property type="project" value="UniProtKB-SubCell"/>
</dbReference>
<sequence length="171" mass="18098">MSDSELITAPPPEGDSAPESAPEMEAEPQEKHGQEPPKKPSNNSSLTFSIWPPTQRTREAVVNRLVETLSNFSVLSKRYGTLPHDEASDAAHLIEKEAFASADGSVSAEDDGIEILQVYSREISRRMLDTVKSRAASGSAADTTAPPTASPSVAPATTTASEDESSAVTES</sequence>
<evidence type="ECO:0000256" key="3">
    <source>
        <dbReference type="ARBA" id="ARBA00022490"/>
    </source>
</evidence>
<gene>
    <name evidence="7" type="ORF">FH972_018037</name>
</gene>
<evidence type="ECO:0000256" key="2">
    <source>
        <dbReference type="ARBA" id="ARBA00004496"/>
    </source>
</evidence>
<keyword evidence="4" id="KW-0539">Nucleus</keyword>
<evidence type="ECO:0000313" key="8">
    <source>
        <dbReference type="Proteomes" id="UP000327013"/>
    </source>
</evidence>
<dbReference type="InterPro" id="IPR044692">
    <property type="entry name" value="WPP1/2/3"/>
</dbReference>
<dbReference type="GO" id="GO:0000278">
    <property type="term" value="P:mitotic cell cycle"/>
    <property type="evidence" value="ECO:0007669"/>
    <property type="project" value="InterPro"/>
</dbReference>
<proteinExistence type="predicted"/>
<dbReference type="OrthoDB" id="1927559at2759"/>
<comment type="subcellular location">
    <subcellularLocation>
        <location evidence="2">Cytoplasm</location>
    </subcellularLocation>
    <subcellularLocation>
        <location evidence="1">Nucleus</location>
    </subcellularLocation>
</comment>
<evidence type="ECO:0000259" key="6">
    <source>
        <dbReference type="Pfam" id="PF13943"/>
    </source>
</evidence>
<evidence type="ECO:0000313" key="7">
    <source>
        <dbReference type="EMBL" id="KAE8100110.1"/>
    </source>
</evidence>
<dbReference type="GO" id="GO:0048527">
    <property type="term" value="P:lateral root development"/>
    <property type="evidence" value="ECO:0007669"/>
    <property type="project" value="InterPro"/>
</dbReference>
<reference evidence="7 8" key="1">
    <citation type="submission" date="2019-06" db="EMBL/GenBank/DDBJ databases">
        <title>A chromosomal-level reference genome of Carpinus fangiana (Coryloideae, Betulaceae).</title>
        <authorList>
            <person name="Yang X."/>
            <person name="Wang Z."/>
            <person name="Zhang L."/>
            <person name="Hao G."/>
            <person name="Liu J."/>
            <person name="Yang Y."/>
        </authorList>
    </citation>
    <scope>NUCLEOTIDE SEQUENCE [LARGE SCALE GENOMIC DNA]</scope>
    <source>
        <strain evidence="7">Cfa_2016G</strain>
        <tissue evidence="7">Leaf</tissue>
    </source>
</reference>
<feature type="domain" description="WPP" evidence="6">
    <location>
        <begin position="48"/>
        <end position="139"/>
    </location>
</feature>
<keyword evidence="3" id="KW-0963">Cytoplasm</keyword>
<organism evidence="7 8">
    <name type="scientific">Carpinus fangiana</name>
    <dbReference type="NCBI Taxonomy" id="176857"/>
    <lineage>
        <taxon>Eukaryota</taxon>
        <taxon>Viridiplantae</taxon>
        <taxon>Streptophyta</taxon>
        <taxon>Embryophyta</taxon>
        <taxon>Tracheophyta</taxon>
        <taxon>Spermatophyta</taxon>
        <taxon>Magnoliopsida</taxon>
        <taxon>eudicotyledons</taxon>
        <taxon>Gunneridae</taxon>
        <taxon>Pentapetalae</taxon>
        <taxon>rosids</taxon>
        <taxon>fabids</taxon>
        <taxon>Fagales</taxon>
        <taxon>Betulaceae</taxon>
        <taxon>Carpinus</taxon>
    </lineage>
</organism>
<feature type="region of interest" description="Disordered" evidence="5">
    <location>
        <begin position="131"/>
        <end position="171"/>
    </location>
</feature>
<dbReference type="InterPro" id="IPR038214">
    <property type="entry name" value="WPP_sf"/>
</dbReference>
<dbReference type="EMBL" id="CM017327">
    <property type="protein sequence ID" value="KAE8100110.1"/>
    <property type="molecule type" value="Genomic_DNA"/>
</dbReference>
<accession>A0A5N6RPN6</accession>